<keyword evidence="8" id="KW-0288">FMN</keyword>
<evidence type="ECO:0000259" key="17">
    <source>
        <dbReference type="PROSITE" id="PS50113"/>
    </source>
</evidence>
<accession>A0ABT1C971</accession>
<keyword evidence="4" id="KW-0600">Photoreceptor protein</keyword>
<evidence type="ECO:0000256" key="2">
    <source>
        <dbReference type="ARBA" id="ARBA00012438"/>
    </source>
</evidence>
<keyword evidence="9" id="KW-0808">Transferase</keyword>
<evidence type="ECO:0000256" key="12">
    <source>
        <dbReference type="ARBA" id="ARBA00022777"/>
    </source>
</evidence>
<gene>
    <name evidence="18" type="ORF">NGM99_16500</name>
</gene>
<dbReference type="InterPro" id="IPR013655">
    <property type="entry name" value="PAS_fold_3"/>
</dbReference>
<dbReference type="Pfam" id="PF08447">
    <property type="entry name" value="PAS_3"/>
    <property type="match status" value="1"/>
</dbReference>
<evidence type="ECO:0000256" key="9">
    <source>
        <dbReference type="ARBA" id="ARBA00022679"/>
    </source>
</evidence>
<dbReference type="InterPro" id="IPR011102">
    <property type="entry name" value="Sig_transdc_His_kinase_HWE"/>
</dbReference>
<evidence type="ECO:0000256" key="4">
    <source>
        <dbReference type="ARBA" id="ARBA00022543"/>
    </source>
</evidence>
<feature type="domain" description="PAC" evidence="17">
    <location>
        <begin position="240"/>
        <end position="292"/>
    </location>
</feature>
<comment type="caution">
    <text evidence="18">The sequence shown here is derived from an EMBL/GenBank/DDBJ whole genome shotgun (WGS) entry which is preliminary data.</text>
</comment>
<dbReference type="Proteomes" id="UP001205906">
    <property type="component" value="Unassembled WGS sequence"/>
</dbReference>
<keyword evidence="16" id="KW-0675">Receptor</keyword>
<evidence type="ECO:0000256" key="14">
    <source>
        <dbReference type="ARBA" id="ARBA00022991"/>
    </source>
</evidence>
<name>A0ABT1C971_9HYPH</name>
<dbReference type="InterPro" id="IPR036890">
    <property type="entry name" value="HATPase_C_sf"/>
</dbReference>
<protein>
    <recommendedName>
        <fullName evidence="3">Blue-light-activated histidine kinase</fullName>
        <ecNumber evidence="2">2.7.13.3</ecNumber>
    </recommendedName>
</protein>
<reference evidence="18 19" key="1">
    <citation type="submission" date="2022-06" db="EMBL/GenBank/DDBJ databases">
        <title>Mesorhizobium sp. strain RP14 Genome sequencing and assembly.</title>
        <authorList>
            <person name="Kim I."/>
        </authorList>
    </citation>
    <scope>NUCLEOTIDE SEQUENCE [LARGE SCALE GENOMIC DNA]</scope>
    <source>
        <strain evidence="19">RP14(2022)</strain>
    </source>
</reference>
<evidence type="ECO:0000256" key="5">
    <source>
        <dbReference type="ARBA" id="ARBA00022553"/>
    </source>
</evidence>
<proteinExistence type="predicted"/>
<dbReference type="Pfam" id="PF07536">
    <property type="entry name" value="HWE_HK"/>
    <property type="match status" value="1"/>
</dbReference>
<dbReference type="InterPro" id="IPR000014">
    <property type="entry name" value="PAS"/>
</dbReference>
<evidence type="ECO:0000256" key="16">
    <source>
        <dbReference type="ARBA" id="ARBA00023170"/>
    </source>
</evidence>
<evidence type="ECO:0000313" key="18">
    <source>
        <dbReference type="EMBL" id="MCO6051386.1"/>
    </source>
</evidence>
<keyword evidence="6" id="KW-0716">Sensory transduction</keyword>
<evidence type="ECO:0000256" key="13">
    <source>
        <dbReference type="ARBA" id="ARBA00022840"/>
    </source>
</evidence>
<keyword evidence="12" id="KW-0418">Kinase</keyword>
<dbReference type="SUPFAM" id="SSF55785">
    <property type="entry name" value="PYP-like sensor domain (PAS domain)"/>
    <property type="match status" value="1"/>
</dbReference>
<dbReference type="EC" id="2.7.13.3" evidence="2"/>
<keyword evidence="13" id="KW-0067">ATP-binding</keyword>
<dbReference type="InterPro" id="IPR035965">
    <property type="entry name" value="PAS-like_dom_sf"/>
</dbReference>
<comment type="catalytic activity">
    <reaction evidence="1">
        <text>ATP + protein L-histidine = ADP + protein N-phospho-L-histidine.</text>
        <dbReference type="EC" id="2.7.13.3"/>
    </reaction>
</comment>
<keyword evidence="19" id="KW-1185">Reference proteome</keyword>
<dbReference type="Gene3D" id="3.30.450.20">
    <property type="entry name" value="PAS domain"/>
    <property type="match status" value="2"/>
</dbReference>
<evidence type="ECO:0000256" key="7">
    <source>
        <dbReference type="ARBA" id="ARBA00022630"/>
    </source>
</evidence>
<dbReference type="InterPro" id="IPR001610">
    <property type="entry name" value="PAC"/>
</dbReference>
<evidence type="ECO:0000256" key="3">
    <source>
        <dbReference type="ARBA" id="ARBA00021740"/>
    </source>
</evidence>
<dbReference type="InterPro" id="IPR000700">
    <property type="entry name" value="PAS-assoc_C"/>
</dbReference>
<dbReference type="PROSITE" id="PS50113">
    <property type="entry name" value="PAC"/>
    <property type="match status" value="1"/>
</dbReference>
<dbReference type="PANTHER" id="PTHR41523:SF7">
    <property type="entry name" value="HISTIDINE KINASE"/>
    <property type="match status" value="1"/>
</dbReference>
<evidence type="ECO:0000256" key="8">
    <source>
        <dbReference type="ARBA" id="ARBA00022643"/>
    </source>
</evidence>
<dbReference type="Gene3D" id="3.30.565.10">
    <property type="entry name" value="Histidine kinase-like ATPase, C-terminal domain"/>
    <property type="match status" value="1"/>
</dbReference>
<evidence type="ECO:0000256" key="11">
    <source>
        <dbReference type="ARBA" id="ARBA00022741"/>
    </source>
</evidence>
<dbReference type="SMART" id="SM00086">
    <property type="entry name" value="PAC"/>
    <property type="match status" value="1"/>
</dbReference>
<evidence type="ECO:0000256" key="15">
    <source>
        <dbReference type="ARBA" id="ARBA00023026"/>
    </source>
</evidence>
<keyword evidence="14" id="KW-0157">Chromophore</keyword>
<sequence>MTEPRDPLAFLAGGGEAARMIRERDWTGHPLGAPETWPEAFRSALSLILNSPESMILAWGQPDLYFFFNETYFPLLGPRLSWAMGERFDKVWADAWAQAKPIIDDAFAGRSKRFIDLPWKLDTDRGSRDTWWTFSYSRVLDAQGAIAGLFIFTNETTREVLGNAALRRSEERFRAITNATADAIYRMNADWTEMQALDGRGILESQDAPMVRWREAYLLREDLPLVQAAIDEAVRTKGLFQLEHRVRQADGTIGWTLSRAIPILDDEGTITEWFGTASDVSERHRSDAHMRLMINELNHRVKNNLAIVQAIGAQTMRSTDDMRDARTRFTSRVVALARTNDLITGERGVSASLQEVVRLALAPHNAEADRLEISGPEMVPSSKLALALSLALHELATNATKYGAWSNETGIVSVSWKVAEDTHGDPLFRLGWQERNGPPVSAPDRRGFGSRLIERVLAAEVDGTVQMAFHPQGLHCTIEGALNEHREFAGPVGK</sequence>
<keyword evidence="11" id="KW-0547">Nucleotide-binding</keyword>
<dbReference type="EMBL" id="JAMXQS010000008">
    <property type="protein sequence ID" value="MCO6051386.1"/>
    <property type="molecule type" value="Genomic_DNA"/>
</dbReference>
<evidence type="ECO:0000256" key="10">
    <source>
        <dbReference type="ARBA" id="ARBA00022737"/>
    </source>
</evidence>
<evidence type="ECO:0000256" key="6">
    <source>
        <dbReference type="ARBA" id="ARBA00022606"/>
    </source>
</evidence>
<keyword evidence="5" id="KW-0597">Phosphoprotein</keyword>
<dbReference type="CDD" id="cd00130">
    <property type="entry name" value="PAS"/>
    <property type="match status" value="1"/>
</dbReference>
<keyword evidence="10" id="KW-0677">Repeat</keyword>
<dbReference type="SMART" id="SM00911">
    <property type="entry name" value="HWE_HK"/>
    <property type="match status" value="1"/>
</dbReference>
<keyword evidence="15" id="KW-0843">Virulence</keyword>
<organism evidence="18 19">
    <name type="scientific">Mesorhizobium liriopis</name>
    <dbReference type="NCBI Taxonomy" id="2953882"/>
    <lineage>
        <taxon>Bacteria</taxon>
        <taxon>Pseudomonadati</taxon>
        <taxon>Pseudomonadota</taxon>
        <taxon>Alphaproteobacteria</taxon>
        <taxon>Hyphomicrobiales</taxon>
        <taxon>Phyllobacteriaceae</taxon>
        <taxon>Mesorhizobium</taxon>
    </lineage>
</organism>
<keyword evidence="7" id="KW-0285">Flavoprotein</keyword>
<evidence type="ECO:0000313" key="19">
    <source>
        <dbReference type="Proteomes" id="UP001205906"/>
    </source>
</evidence>
<dbReference type="PANTHER" id="PTHR41523">
    <property type="entry name" value="TWO-COMPONENT SYSTEM SENSOR PROTEIN"/>
    <property type="match status" value="1"/>
</dbReference>
<dbReference type="RefSeq" id="WP_252820921.1">
    <property type="nucleotide sequence ID" value="NZ_JAMXQS010000008.1"/>
</dbReference>
<evidence type="ECO:0000256" key="1">
    <source>
        <dbReference type="ARBA" id="ARBA00000085"/>
    </source>
</evidence>